<dbReference type="Proteomes" id="UP000669887">
    <property type="component" value="Unassembled WGS sequence"/>
</dbReference>
<dbReference type="EMBL" id="JAGFVQ010000036">
    <property type="protein sequence ID" value="MBO4142163.1"/>
    <property type="molecule type" value="Genomic_DNA"/>
</dbReference>
<reference evidence="9" key="1">
    <citation type="submission" date="2021-03" db="EMBL/GenBank/DDBJ databases">
        <title>X isolated from Micromonospora tulbaghiae.</title>
        <authorList>
            <person name="Stennett H.L."/>
        </authorList>
    </citation>
    <scope>NUCLEOTIDE SEQUENCE</scope>
    <source>
        <strain evidence="9">28M1-20</strain>
    </source>
</reference>
<dbReference type="Pfam" id="PF02770">
    <property type="entry name" value="Acyl-CoA_dh_M"/>
    <property type="match status" value="1"/>
</dbReference>
<dbReference type="InterPro" id="IPR009100">
    <property type="entry name" value="AcylCoA_DH/oxidase_NM_dom_sf"/>
</dbReference>
<dbReference type="SUPFAM" id="SSF56645">
    <property type="entry name" value="Acyl-CoA dehydrogenase NM domain-like"/>
    <property type="match status" value="2"/>
</dbReference>
<dbReference type="GO" id="GO:0005886">
    <property type="term" value="C:plasma membrane"/>
    <property type="evidence" value="ECO:0007669"/>
    <property type="project" value="TreeGrafter"/>
</dbReference>
<dbReference type="Gene3D" id="1.10.540.10">
    <property type="entry name" value="Acyl-CoA dehydrogenase/oxidase, N-terminal domain"/>
    <property type="match status" value="2"/>
</dbReference>
<dbReference type="PANTHER" id="PTHR43292">
    <property type="entry name" value="ACYL-COA DEHYDROGENASE"/>
    <property type="match status" value="1"/>
</dbReference>
<proteinExistence type="inferred from homology"/>
<dbReference type="GO" id="GO:0016627">
    <property type="term" value="F:oxidoreductase activity, acting on the CH-CH group of donors"/>
    <property type="evidence" value="ECO:0007669"/>
    <property type="project" value="InterPro"/>
</dbReference>
<dbReference type="Pfam" id="PF00441">
    <property type="entry name" value="Acyl-CoA_dh_1"/>
    <property type="match status" value="2"/>
</dbReference>
<feature type="domain" description="Acyl-CoA dehydrogenase/oxidase N-terminal" evidence="8">
    <location>
        <begin position="9"/>
        <end position="123"/>
    </location>
</feature>
<comment type="similarity">
    <text evidence="2">Belongs to the acyl-CoA dehydrogenase family.</text>
</comment>
<dbReference type="Pfam" id="PF02771">
    <property type="entry name" value="Acyl-CoA_dh_N"/>
    <property type="match status" value="2"/>
</dbReference>
<dbReference type="InterPro" id="IPR037069">
    <property type="entry name" value="AcylCoA_DH/ox_N_sf"/>
</dbReference>
<dbReference type="SUPFAM" id="SSF47203">
    <property type="entry name" value="Acyl-CoA dehydrogenase C-terminal domain-like"/>
    <property type="match status" value="2"/>
</dbReference>
<evidence type="ECO:0000256" key="2">
    <source>
        <dbReference type="ARBA" id="ARBA00009347"/>
    </source>
</evidence>
<accession>A0AAW4JJK0</accession>
<dbReference type="InterPro" id="IPR006091">
    <property type="entry name" value="Acyl-CoA_Oxase/DH_mid-dom"/>
</dbReference>
<dbReference type="Gene3D" id="1.20.140.10">
    <property type="entry name" value="Butyryl-CoA Dehydrogenase, subunit A, domain 3"/>
    <property type="match status" value="2"/>
</dbReference>
<feature type="domain" description="Acyl-CoA dehydrogenase/oxidase C-terminal" evidence="6">
    <location>
        <begin position="590"/>
        <end position="703"/>
    </location>
</feature>
<protein>
    <submittedName>
        <fullName evidence="9">Acyl-CoA dehydrogenase family protein</fullName>
    </submittedName>
</protein>
<keyword evidence="3" id="KW-0285">Flavoprotein</keyword>
<evidence type="ECO:0000259" key="8">
    <source>
        <dbReference type="Pfam" id="PF02771"/>
    </source>
</evidence>
<name>A0AAW4JJK0_9ACTN</name>
<comment type="cofactor">
    <cofactor evidence="1">
        <name>FAD</name>
        <dbReference type="ChEBI" id="CHEBI:57692"/>
    </cofactor>
</comment>
<dbReference type="GO" id="GO:0050660">
    <property type="term" value="F:flavin adenine dinucleotide binding"/>
    <property type="evidence" value="ECO:0007669"/>
    <property type="project" value="InterPro"/>
</dbReference>
<dbReference type="InterPro" id="IPR046373">
    <property type="entry name" value="Acyl-CoA_Oxase/DH_mid-dom_sf"/>
</dbReference>
<dbReference type="InterPro" id="IPR052161">
    <property type="entry name" value="Mycobact_Acyl-CoA_DH"/>
</dbReference>
<sequence>METSIDVDEGHERFRRSVRDRLADPELRRELAALRAGGQSEPDAREVYRHLGRLRLLAPNWPEEYGGDGLGHSAAAIVYEELVRADVPDTLHVNTIQIVALFLLLAGTPEQKAAHLPAMARGERFASVLYTEPEAGSDLGALRTTATPDGDGWRLDGVKVFSLKSDITDLGLCAARTGSGAGRYDGITLFLVDLHADGVARSRIPSIADEQFHRVELTGVRVGPEAVLGEVGQGWPLLSQALAIERTGLDYTLKAERWYEAAVTGLGHDDDPAEAALLVDAGRFDARLAASRTLAWSVLARLEATDTADEAATAVAKLYSSELAQEVAGWAVGVHGLGYHPAVLGRRRADVLEAAYREAPGLTFSAGASEVMLQIIANLALDDPDPAAGGSSDPMRDRLRQVMRGRLARVPVHAAGADPQAAWDAVRRGGACTLDVPVAAGGMELGLGAAVVVAEELGRAAAVTPYPAVAAAIDAALAGGASENLLAELVAGAVPADMGGFDRVSVTAAPDGDGAWKASGAMPVDGTDVAVLLPVAVEGGTALALLPAGSTVPSAEIPGVTDAAGARIPGERVLCRDVALDDCPEGVVGRARIRQAALLLGLAQGALGEAVRHTGAREQFGRRLRDFQSVEFALATAYAEVAALRLLVERAAELADAGRPFGVAGTRALALAAETTLEVTRLAMHVCGARGLTPQLRVAPYYLLGRSEAVRLGRPAALWHELGARAVARSRRDDSGGAAADAAPGAGAD</sequence>
<dbReference type="AlphaFoldDB" id="A0AAW4JJK0"/>
<evidence type="ECO:0000259" key="6">
    <source>
        <dbReference type="Pfam" id="PF00441"/>
    </source>
</evidence>
<evidence type="ECO:0000256" key="4">
    <source>
        <dbReference type="ARBA" id="ARBA00022827"/>
    </source>
</evidence>
<dbReference type="RefSeq" id="WP_151500861.1">
    <property type="nucleotide sequence ID" value="NZ_JAGFVQ010000036.1"/>
</dbReference>
<evidence type="ECO:0000256" key="1">
    <source>
        <dbReference type="ARBA" id="ARBA00001974"/>
    </source>
</evidence>
<evidence type="ECO:0000256" key="3">
    <source>
        <dbReference type="ARBA" id="ARBA00022630"/>
    </source>
</evidence>
<evidence type="ECO:0000313" key="10">
    <source>
        <dbReference type="Proteomes" id="UP000669887"/>
    </source>
</evidence>
<feature type="domain" description="Acyl-CoA dehydrogenase/oxidase N-terminal" evidence="8">
    <location>
        <begin position="395"/>
        <end position="469"/>
    </location>
</feature>
<dbReference type="InterPro" id="IPR009075">
    <property type="entry name" value="AcylCo_DH/oxidase_C"/>
</dbReference>
<dbReference type="PANTHER" id="PTHR43292:SF3">
    <property type="entry name" value="ACYL-COA DEHYDROGENASE FADE29"/>
    <property type="match status" value="1"/>
</dbReference>
<gene>
    <name evidence="9" type="ORF">J5U46_18595</name>
</gene>
<evidence type="ECO:0000259" key="7">
    <source>
        <dbReference type="Pfam" id="PF02770"/>
    </source>
</evidence>
<evidence type="ECO:0000313" key="9">
    <source>
        <dbReference type="EMBL" id="MBO4142163.1"/>
    </source>
</evidence>
<dbReference type="InterPro" id="IPR013786">
    <property type="entry name" value="AcylCoA_DH/ox_N"/>
</dbReference>
<keyword evidence="5" id="KW-0560">Oxidoreductase</keyword>
<feature type="domain" description="Acyl-CoA oxidase/dehydrogenase middle" evidence="7">
    <location>
        <begin position="129"/>
        <end position="205"/>
    </location>
</feature>
<comment type="caution">
    <text evidence="9">The sequence shown here is derived from an EMBL/GenBank/DDBJ whole genome shotgun (WGS) entry which is preliminary data.</text>
</comment>
<organism evidence="9 10">
    <name type="scientific">Micromonospora tulbaghiae</name>
    <dbReference type="NCBI Taxonomy" id="479978"/>
    <lineage>
        <taxon>Bacteria</taxon>
        <taxon>Bacillati</taxon>
        <taxon>Actinomycetota</taxon>
        <taxon>Actinomycetes</taxon>
        <taxon>Micromonosporales</taxon>
        <taxon>Micromonosporaceae</taxon>
        <taxon>Micromonospora</taxon>
    </lineage>
</organism>
<evidence type="ECO:0000256" key="5">
    <source>
        <dbReference type="ARBA" id="ARBA00023002"/>
    </source>
</evidence>
<keyword evidence="4" id="KW-0274">FAD</keyword>
<feature type="domain" description="Acyl-CoA dehydrogenase/oxidase C-terminal" evidence="6">
    <location>
        <begin position="232"/>
        <end position="378"/>
    </location>
</feature>
<dbReference type="InterPro" id="IPR036250">
    <property type="entry name" value="AcylCo_DH-like_C"/>
</dbReference>
<dbReference type="Gene3D" id="2.40.110.10">
    <property type="entry name" value="Butyryl-CoA Dehydrogenase, subunit A, domain 2"/>
    <property type="match status" value="1"/>
</dbReference>